<organism evidence="6 7">
    <name type="scientific">Caedimonas varicaedens</name>
    <dbReference type="NCBI Taxonomy" id="1629334"/>
    <lineage>
        <taxon>Bacteria</taxon>
        <taxon>Pseudomonadati</taxon>
        <taxon>Pseudomonadota</taxon>
        <taxon>Alphaproteobacteria</taxon>
        <taxon>Holosporales</taxon>
        <taxon>Caedimonadaceae</taxon>
        <taxon>Caedimonas</taxon>
    </lineage>
</organism>
<feature type="domain" description="HTH IS21-type" evidence="5">
    <location>
        <begin position="5"/>
        <end position="67"/>
    </location>
</feature>
<comment type="caution">
    <text evidence="6">The sequence shown here is derived from an EMBL/GenBank/DDBJ whole genome shotgun (WGS) entry which is preliminary data.</text>
</comment>
<name>A0A0K8MBP7_9PROT</name>
<keyword evidence="3" id="KW-0238">DNA-binding</keyword>
<keyword evidence="4" id="KW-0233">DNA recombination</keyword>
<evidence type="ECO:0000256" key="1">
    <source>
        <dbReference type="ARBA" id="ARBA00009277"/>
    </source>
</evidence>
<dbReference type="Proteomes" id="UP000036771">
    <property type="component" value="Unassembled WGS sequence"/>
</dbReference>
<keyword evidence="7" id="KW-1185">Reference proteome</keyword>
<dbReference type="GO" id="GO:0032196">
    <property type="term" value="P:transposition"/>
    <property type="evidence" value="ECO:0007669"/>
    <property type="project" value="UniProtKB-KW"/>
</dbReference>
<evidence type="ECO:0000256" key="4">
    <source>
        <dbReference type="ARBA" id="ARBA00023172"/>
    </source>
</evidence>
<evidence type="ECO:0000256" key="2">
    <source>
        <dbReference type="ARBA" id="ARBA00022578"/>
    </source>
</evidence>
<dbReference type="GO" id="GO:0003677">
    <property type="term" value="F:DNA binding"/>
    <property type="evidence" value="ECO:0007669"/>
    <property type="project" value="UniProtKB-KW"/>
</dbReference>
<keyword evidence="2" id="KW-0815">Transposition</keyword>
<evidence type="ECO:0000313" key="7">
    <source>
        <dbReference type="Proteomes" id="UP000036771"/>
    </source>
</evidence>
<dbReference type="InterPro" id="IPR017894">
    <property type="entry name" value="HTH_IS21_transposase_type"/>
</dbReference>
<dbReference type="AlphaFoldDB" id="A0A0K8MBP7"/>
<dbReference type="PROSITE" id="PS50531">
    <property type="entry name" value="HTH_IS21"/>
    <property type="match status" value="1"/>
</dbReference>
<dbReference type="STRING" id="1629334.Cva_00538"/>
<dbReference type="PANTHER" id="PTHR35004">
    <property type="entry name" value="TRANSPOSASE RV3428C-RELATED"/>
    <property type="match status" value="1"/>
</dbReference>
<evidence type="ECO:0000256" key="3">
    <source>
        <dbReference type="ARBA" id="ARBA00023125"/>
    </source>
</evidence>
<accession>A0A0K8MBP7</accession>
<dbReference type="GO" id="GO:0006310">
    <property type="term" value="P:DNA recombination"/>
    <property type="evidence" value="ECO:0007669"/>
    <property type="project" value="UniProtKB-KW"/>
</dbReference>
<dbReference type="EMBL" id="BBVC01000020">
    <property type="protein sequence ID" value="GAO97897.1"/>
    <property type="molecule type" value="Genomic_DNA"/>
</dbReference>
<reference evidence="6 7" key="1">
    <citation type="submission" date="2015-03" db="EMBL/GenBank/DDBJ databases">
        <title>Caedibacter varicaedens, whole genome shotgun sequence.</title>
        <authorList>
            <person name="Suzuki H."/>
            <person name="Dapper A.L."/>
            <person name="Gibson A.K."/>
            <person name="Jackson C."/>
            <person name="Lee H."/>
            <person name="Pejaver V.R."/>
            <person name="Doak T."/>
            <person name="Lynch M."/>
        </authorList>
    </citation>
    <scope>NUCLEOTIDE SEQUENCE [LARGE SCALE GENOMIC DNA]</scope>
</reference>
<dbReference type="PANTHER" id="PTHR35004:SF6">
    <property type="entry name" value="TRANSPOSASE"/>
    <property type="match status" value="1"/>
</dbReference>
<proteinExistence type="inferred from homology"/>
<protein>
    <recommendedName>
        <fullName evidence="5">HTH IS21-type domain-containing protein</fullName>
    </recommendedName>
</protein>
<sequence length="114" mass="13600">MIQWEQTMEIKILRRQGKSLRRIAHEVGMAVNTVRKYLQHEGRPFYKKRETVETKLDPYKPYLQERVKQARPFCLPATVLLREIRDQGYRGGVTQLRLYLNSLTPVVCEEVVRR</sequence>
<evidence type="ECO:0000313" key="6">
    <source>
        <dbReference type="EMBL" id="GAO97897.1"/>
    </source>
</evidence>
<dbReference type="Gene3D" id="1.10.10.60">
    <property type="entry name" value="Homeodomain-like"/>
    <property type="match status" value="1"/>
</dbReference>
<evidence type="ECO:0000259" key="5">
    <source>
        <dbReference type="PROSITE" id="PS50531"/>
    </source>
</evidence>
<gene>
    <name evidence="6" type="ORF">Cva_00538</name>
</gene>
<comment type="similarity">
    <text evidence="1">Belongs to the transposase IS21/IS408/IS1162 family.</text>
</comment>